<dbReference type="EMBL" id="FORH01000001">
    <property type="protein sequence ID" value="SFI60356.1"/>
    <property type="molecule type" value="Genomic_DNA"/>
</dbReference>
<keyword evidence="2" id="KW-1185">Reference proteome</keyword>
<dbReference type="RefSeq" id="WP_177212994.1">
    <property type="nucleotide sequence ID" value="NZ_FORH01000001.1"/>
</dbReference>
<evidence type="ECO:0000313" key="1">
    <source>
        <dbReference type="EMBL" id="SFI60356.1"/>
    </source>
</evidence>
<sequence>MKTLVSLASAARKRAEYRRTLAELDALPAKVKADLDLDHDRACALARDAIYG</sequence>
<accession>A0A1I3JJN0</accession>
<evidence type="ECO:0000313" key="2">
    <source>
        <dbReference type="Proteomes" id="UP000199630"/>
    </source>
</evidence>
<proteinExistence type="predicted"/>
<reference evidence="2" key="1">
    <citation type="submission" date="2016-10" db="EMBL/GenBank/DDBJ databases">
        <authorList>
            <person name="Varghese N."/>
            <person name="Submissions S."/>
        </authorList>
    </citation>
    <scope>NUCLEOTIDE SEQUENCE [LARGE SCALE GENOMIC DNA]</scope>
    <source>
        <strain evidence="2">DSM 26471</strain>
    </source>
</reference>
<protein>
    <recommendedName>
        <fullName evidence="3">DUF1127 domain-containing protein</fullName>
    </recommendedName>
</protein>
<organism evidence="1 2">
    <name type="scientific">Celeribacter neptunius</name>
    <dbReference type="NCBI Taxonomy" id="588602"/>
    <lineage>
        <taxon>Bacteria</taxon>
        <taxon>Pseudomonadati</taxon>
        <taxon>Pseudomonadota</taxon>
        <taxon>Alphaproteobacteria</taxon>
        <taxon>Rhodobacterales</taxon>
        <taxon>Roseobacteraceae</taxon>
        <taxon>Celeribacter</taxon>
    </lineage>
</organism>
<dbReference type="AlphaFoldDB" id="A0A1I3JJN0"/>
<gene>
    <name evidence="1" type="ORF">SAMN04487991_0373</name>
</gene>
<dbReference type="Proteomes" id="UP000199630">
    <property type="component" value="Unassembled WGS sequence"/>
</dbReference>
<name>A0A1I3JJN0_9RHOB</name>
<evidence type="ECO:0008006" key="3">
    <source>
        <dbReference type="Google" id="ProtNLM"/>
    </source>
</evidence>